<keyword evidence="1" id="KW-1185">Reference proteome</keyword>
<accession>A0A915K9C7</accession>
<proteinExistence type="predicted"/>
<evidence type="ECO:0000313" key="1">
    <source>
        <dbReference type="Proteomes" id="UP000887565"/>
    </source>
</evidence>
<protein>
    <submittedName>
        <fullName evidence="2">Uncharacterized protein</fullName>
    </submittedName>
</protein>
<dbReference type="AlphaFoldDB" id="A0A915K9C7"/>
<organism evidence="1 2">
    <name type="scientific">Romanomermis culicivorax</name>
    <name type="common">Nematode worm</name>
    <dbReference type="NCBI Taxonomy" id="13658"/>
    <lineage>
        <taxon>Eukaryota</taxon>
        <taxon>Metazoa</taxon>
        <taxon>Ecdysozoa</taxon>
        <taxon>Nematoda</taxon>
        <taxon>Enoplea</taxon>
        <taxon>Dorylaimia</taxon>
        <taxon>Mermithida</taxon>
        <taxon>Mermithoidea</taxon>
        <taxon>Mermithidae</taxon>
        <taxon>Romanomermis</taxon>
    </lineage>
</organism>
<name>A0A915K9C7_ROMCU</name>
<dbReference type="Proteomes" id="UP000887565">
    <property type="component" value="Unplaced"/>
</dbReference>
<dbReference type="WBParaSite" id="nRc.2.0.1.t35348-RA">
    <property type="protein sequence ID" value="nRc.2.0.1.t35348-RA"/>
    <property type="gene ID" value="nRc.2.0.1.g35348"/>
</dbReference>
<reference evidence="2" key="1">
    <citation type="submission" date="2022-11" db="UniProtKB">
        <authorList>
            <consortium name="WormBaseParasite"/>
        </authorList>
    </citation>
    <scope>IDENTIFICATION</scope>
</reference>
<evidence type="ECO:0000313" key="2">
    <source>
        <dbReference type="WBParaSite" id="nRc.2.0.1.t35348-RA"/>
    </source>
</evidence>
<sequence>MFIFGNGRASSVMGGCKYSPLFGRDAFSVKHKSTLPFELLEICKISSASLNCSGTNPNQFCHEYIPFFVGFRGSDGANVAANSI</sequence>